<dbReference type="OrthoDB" id="7573354at2"/>
<keyword evidence="3" id="KW-1185">Reference proteome</keyword>
<name>A0A437MBB9_9SPHN</name>
<organism evidence="2 3">
    <name type="scientific">Sphingomonas crocodyli</name>
    <dbReference type="NCBI Taxonomy" id="1979270"/>
    <lineage>
        <taxon>Bacteria</taxon>
        <taxon>Pseudomonadati</taxon>
        <taxon>Pseudomonadota</taxon>
        <taxon>Alphaproteobacteria</taxon>
        <taxon>Sphingomonadales</taxon>
        <taxon>Sphingomonadaceae</taxon>
        <taxon>Sphingomonas</taxon>
    </lineage>
</organism>
<feature type="region of interest" description="Disordered" evidence="1">
    <location>
        <begin position="1"/>
        <end position="23"/>
    </location>
</feature>
<dbReference type="AlphaFoldDB" id="A0A437MBB9"/>
<comment type="caution">
    <text evidence="2">The sequence shown here is derived from an EMBL/GenBank/DDBJ whole genome shotgun (WGS) entry which is preliminary data.</text>
</comment>
<protein>
    <submittedName>
        <fullName evidence="2">Uncharacterized protein</fullName>
    </submittedName>
</protein>
<evidence type="ECO:0000313" key="2">
    <source>
        <dbReference type="EMBL" id="RVT94928.1"/>
    </source>
</evidence>
<dbReference type="EMBL" id="SACN01000001">
    <property type="protein sequence ID" value="RVT94928.1"/>
    <property type="molecule type" value="Genomic_DNA"/>
</dbReference>
<dbReference type="Proteomes" id="UP000282971">
    <property type="component" value="Unassembled WGS sequence"/>
</dbReference>
<feature type="compositionally biased region" description="Gly residues" evidence="1">
    <location>
        <begin position="7"/>
        <end position="19"/>
    </location>
</feature>
<evidence type="ECO:0000256" key="1">
    <source>
        <dbReference type="SAM" id="MobiDB-lite"/>
    </source>
</evidence>
<evidence type="ECO:0000313" key="3">
    <source>
        <dbReference type="Proteomes" id="UP000282971"/>
    </source>
</evidence>
<accession>A0A437MBB9</accession>
<reference evidence="2 3" key="1">
    <citation type="submission" date="2019-01" db="EMBL/GenBank/DDBJ databases">
        <authorList>
            <person name="Chen W.-M."/>
        </authorList>
    </citation>
    <scope>NUCLEOTIDE SEQUENCE [LARGE SCALE GENOMIC DNA]</scope>
    <source>
        <strain evidence="2 3">CCP-7</strain>
    </source>
</reference>
<dbReference type="RefSeq" id="WP_127744504.1">
    <property type="nucleotide sequence ID" value="NZ_SACN01000001.1"/>
</dbReference>
<proteinExistence type="predicted"/>
<sequence length="210" mass="20388">MSDDSGSVGGVGGVGGSSGAGASSAADAASQANAVDAVAESMVDNATTAVGVDTAALAGQLAAVESMVDPAAAQALQASIEAQLSPVEVGQFQASLDAARAAQPATSLVDQINASPLAGMTFAGSLIDACGNPVATLSAPSQLAPGKMSFDQVMDHIGKITGGPISGVMYNGAYLGGASQKTLDAVYGVGKALDGFVEPLSDRATSNPVW</sequence>
<gene>
    <name evidence="2" type="ORF">EOD43_14310</name>
</gene>